<reference evidence="2 3" key="1">
    <citation type="submission" date="2024-09" db="EMBL/GenBank/DDBJ databases">
        <authorList>
            <person name="Sun Q."/>
            <person name="Mori K."/>
        </authorList>
    </citation>
    <scope>NUCLEOTIDE SEQUENCE [LARGE SCALE GENOMIC DNA]</scope>
    <source>
        <strain evidence="2 3">NCAIM B.02529</strain>
    </source>
</reference>
<dbReference type="InterPro" id="IPR029058">
    <property type="entry name" value="AB_hydrolase_fold"/>
</dbReference>
<dbReference type="EMBL" id="JBHLTP010000001">
    <property type="protein sequence ID" value="MFC0522091.1"/>
    <property type="molecule type" value="Genomic_DNA"/>
</dbReference>
<dbReference type="Pfam" id="PF20408">
    <property type="entry name" value="Abhydrolase_11"/>
    <property type="match status" value="1"/>
</dbReference>
<dbReference type="InterPro" id="IPR046879">
    <property type="entry name" value="KANL3/Tex30_Abhydrolase"/>
</dbReference>
<feature type="domain" description="KANL3/Tex30 alpha/beta hydrolase-like" evidence="1">
    <location>
        <begin position="48"/>
        <end position="228"/>
    </location>
</feature>
<name>A0ABV6LIC2_9BACI</name>
<dbReference type="PIRSF" id="PIRSF033634">
    <property type="entry name" value="UCP033634"/>
    <property type="match status" value="1"/>
</dbReference>
<dbReference type="InterPro" id="IPR017018">
    <property type="entry name" value="UCP033634"/>
</dbReference>
<dbReference type="Proteomes" id="UP001589836">
    <property type="component" value="Unassembled WGS sequence"/>
</dbReference>
<dbReference type="SUPFAM" id="SSF53474">
    <property type="entry name" value="alpha/beta-Hydrolases"/>
    <property type="match status" value="1"/>
</dbReference>
<dbReference type="GO" id="GO:0016787">
    <property type="term" value="F:hydrolase activity"/>
    <property type="evidence" value="ECO:0007669"/>
    <property type="project" value="UniProtKB-KW"/>
</dbReference>
<evidence type="ECO:0000259" key="1">
    <source>
        <dbReference type="Pfam" id="PF20408"/>
    </source>
</evidence>
<gene>
    <name evidence="2" type="ORF">ACFFGV_00615</name>
</gene>
<keyword evidence="2" id="KW-0378">Hydrolase</keyword>
<sequence>MGKNTNGEVGFMYVIEEGVIGGYLEQPVAFRHIKHEAKSDHLAIVLPGLGYTVDKPVLYYMTSALLEEGYDVFQVNYKYDDKDSFHDLNQEEREEWVQTDVERSIHHALEDGRYKHFCLVGKSLGTRAMVSEMTDRKAFQKAKTIWLTPLLDDSDVRETLRQLQQPSLLIIGSRDSHYSDNALEELYKKENVACVKLEGANHACEVPSNSMLSIQYLHRIIDQTKQFLKS</sequence>
<dbReference type="Gene3D" id="3.40.50.1820">
    <property type="entry name" value="alpha/beta hydrolase"/>
    <property type="match status" value="1"/>
</dbReference>
<proteinExistence type="predicted"/>
<organism evidence="2 3">
    <name type="scientific">Pontibacillus salicampi</name>
    <dbReference type="NCBI Taxonomy" id="1449801"/>
    <lineage>
        <taxon>Bacteria</taxon>
        <taxon>Bacillati</taxon>
        <taxon>Bacillota</taxon>
        <taxon>Bacilli</taxon>
        <taxon>Bacillales</taxon>
        <taxon>Bacillaceae</taxon>
        <taxon>Pontibacillus</taxon>
    </lineage>
</organism>
<comment type="caution">
    <text evidence="2">The sequence shown here is derived from an EMBL/GenBank/DDBJ whole genome shotgun (WGS) entry which is preliminary data.</text>
</comment>
<evidence type="ECO:0000313" key="3">
    <source>
        <dbReference type="Proteomes" id="UP001589836"/>
    </source>
</evidence>
<keyword evidence="3" id="KW-1185">Reference proteome</keyword>
<protein>
    <submittedName>
        <fullName evidence="2">Alpha/beta family hydrolase</fullName>
    </submittedName>
</protein>
<accession>A0ABV6LIC2</accession>
<evidence type="ECO:0000313" key="2">
    <source>
        <dbReference type="EMBL" id="MFC0522091.1"/>
    </source>
</evidence>